<dbReference type="PROSITE" id="PS51278">
    <property type="entry name" value="GATASE_TYPE_2"/>
    <property type="match status" value="1"/>
</dbReference>
<proteinExistence type="inferred from homology"/>
<comment type="catalytic activity">
    <reaction evidence="1">
        <text>gamma-L-glutamyl-hercynylcysteine S-oxide + H2O = S-(hercyn-2-yl)-L-cysteine S-oxide + L-glutamate</text>
        <dbReference type="Rhea" id="RHEA:42684"/>
        <dbReference type="ChEBI" id="CHEBI:15377"/>
        <dbReference type="ChEBI" id="CHEBI:29985"/>
        <dbReference type="ChEBI" id="CHEBI:82703"/>
        <dbReference type="ChEBI" id="CHEBI:82706"/>
        <dbReference type="EC" id="3.5.1.118"/>
    </reaction>
</comment>
<dbReference type="InterPro" id="IPR032889">
    <property type="entry name" value="EgtC_Actinobacteria"/>
</dbReference>
<dbReference type="CDD" id="cd01908">
    <property type="entry name" value="YafJ"/>
    <property type="match status" value="1"/>
</dbReference>
<dbReference type="GO" id="GO:0016811">
    <property type="term" value="F:hydrolase activity, acting on carbon-nitrogen (but not peptide) bonds, in linear amides"/>
    <property type="evidence" value="ECO:0007669"/>
    <property type="project" value="UniProtKB-UniRule"/>
</dbReference>
<feature type="domain" description="Glutamine amidotransferase type-2" evidence="3">
    <location>
        <begin position="2"/>
        <end position="296"/>
    </location>
</feature>
<dbReference type="HAMAP" id="MF_02036">
    <property type="entry name" value="EgtC"/>
    <property type="match status" value="1"/>
</dbReference>
<dbReference type="InterPro" id="IPR029055">
    <property type="entry name" value="Ntn_hydrolases_N"/>
</dbReference>
<dbReference type="InterPro" id="IPR052373">
    <property type="entry name" value="Gamma-glu_amide_hydrolase"/>
</dbReference>
<comment type="pathway">
    <text evidence="1">Amino-acid biosynthesis; ergothioneine biosynthesis.</text>
</comment>
<dbReference type="UniPathway" id="UPA01014"/>
<dbReference type="Proteomes" id="UP000266677">
    <property type="component" value="Unassembled WGS sequence"/>
</dbReference>
<sequence length="296" mass="31456">MCRHIGYVGAPLPVGEILTRGTHSLRVQSYAPAEMRSRARVNADGFGAAWWHPASGGAGSQGQRNGHPRVVAARYRNAAPIWTDPAVDEVLVQLVSRGILGAIRSATSGMPVERAACAPFVDGVWAFSHNGHVPDWRAVLTAVCADLDALALRAGSAGLFAAELLLTAESPTDSATVWTLLARLLRAEFVAGPAEALRLLCAAILAHAPTSRLNFLLSDGETLWATTVHHSLYALLTPESAILSSEPYDDDPAWLPIEDRQLVCARPGELSSTPLAAEPNDPAAQRDSVLRKGQAQ</sequence>
<evidence type="ECO:0000259" key="3">
    <source>
        <dbReference type="PROSITE" id="PS51278"/>
    </source>
</evidence>
<keyword evidence="1" id="KW-0378">Hydrolase</keyword>
<evidence type="ECO:0000313" key="5">
    <source>
        <dbReference type="Proteomes" id="UP000266677"/>
    </source>
</evidence>
<comment type="function">
    <text evidence="1">Catalyzes the hydrolysis of the gamma-glutamyl amide bond of hercynyl-gamma-L-glutamyl-L-cysteine sulfoxide to produce hercynylcysteine sulfoxide, a step in the biosynthesis pathway of ergothioneine.</text>
</comment>
<feature type="region of interest" description="Disordered" evidence="2">
    <location>
        <begin position="268"/>
        <end position="296"/>
    </location>
</feature>
<organism evidence="4 5">
    <name type="scientific">Nocardia panacis</name>
    <dbReference type="NCBI Taxonomy" id="2340916"/>
    <lineage>
        <taxon>Bacteria</taxon>
        <taxon>Bacillati</taxon>
        <taxon>Actinomycetota</taxon>
        <taxon>Actinomycetes</taxon>
        <taxon>Mycobacteriales</taxon>
        <taxon>Nocardiaceae</taxon>
        <taxon>Nocardia</taxon>
    </lineage>
</organism>
<dbReference type="EC" id="3.5.1.118" evidence="1"/>
<evidence type="ECO:0000256" key="2">
    <source>
        <dbReference type="SAM" id="MobiDB-lite"/>
    </source>
</evidence>
<accession>A0A3A4K5Q5</accession>
<dbReference type="GO" id="GO:0052699">
    <property type="term" value="P:ergothioneine biosynthetic process"/>
    <property type="evidence" value="ECO:0007669"/>
    <property type="project" value="UniProtKB-UniRule"/>
</dbReference>
<protein>
    <recommendedName>
        <fullName evidence="1">Gamma-glutamyl-hercynylcysteine sulfoxide hydrolase</fullName>
        <ecNumber evidence="1">3.5.1.118</ecNumber>
    </recommendedName>
    <alternativeName>
        <fullName evidence="1">Gamma-glutamyl hercynylcysteine S-oxide hydrolase</fullName>
    </alternativeName>
</protein>
<reference evidence="4 5" key="1">
    <citation type="submission" date="2018-09" db="EMBL/GenBank/DDBJ databases">
        <title>YIM PH21274 draft genome.</title>
        <authorList>
            <person name="Miao C."/>
        </authorList>
    </citation>
    <scope>NUCLEOTIDE SEQUENCE [LARGE SCALE GENOMIC DNA]</scope>
    <source>
        <strain evidence="4 5">YIM PH 21724</strain>
    </source>
</reference>
<dbReference type="RefSeq" id="WP_120039268.1">
    <property type="nucleotide sequence ID" value="NZ_QZFU01000016.1"/>
</dbReference>
<keyword evidence="1" id="KW-0315">Glutamine amidotransferase</keyword>
<keyword evidence="5" id="KW-1185">Reference proteome</keyword>
<evidence type="ECO:0000256" key="1">
    <source>
        <dbReference type="HAMAP-Rule" id="MF_02036"/>
    </source>
</evidence>
<comment type="caution">
    <text evidence="4">The sequence shown here is derived from an EMBL/GenBank/DDBJ whole genome shotgun (WGS) entry which is preliminary data.</text>
</comment>
<dbReference type="InterPro" id="IPR017932">
    <property type="entry name" value="GATase_2_dom"/>
</dbReference>
<dbReference type="InterPro" id="IPR017808">
    <property type="entry name" value="EgtC"/>
</dbReference>
<evidence type="ECO:0000313" key="4">
    <source>
        <dbReference type="EMBL" id="RJO76339.1"/>
    </source>
</evidence>
<dbReference type="EMBL" id="QZFU01000016">
    <property type="protein sequence ID" value="RJO76339.1"/>
    <property type="molecule type" value="Genomic_DNA"/>
</dbReference>
<dbReference type="PANTHER" id="PTHR43187:SF2">
    <property type="entry name" value="GAMMA-GLUTAMYL-HERCYNYLCYSTEINE SULFOXIDE HYDROLASE"/>
    <property type="match status" value="1"/>
</dbReference>
<name>A0A3A4K5Q5_9NOCA</name>
<gene>
    <name evidence="1 4" type="primary">egtC</name>
    <name evidence="4" type="ORF">D5S18_08300</name>
</gene>
<dbReference type="NCBIfam" id="TIGR03442">
    <property type="entry name" value="ergothioneine biosynthesis protein EgtC"/>
    <property type="match status" value="1"/>
</dbReference>
<dbReference type="PANTHER" id="PTHR43187">
    <property type="entry name" value="GLUTAMINE AMIDOTRANSFERASE DUG3-RELATED"/>
    <property type="match status" value="1"/>
</dbReference>
<dbReference type="AlphaFoldDB" id="A0A3A4K5Q5"/>
<dbReference type="OrthoDB" id="9804310at2"/>
<dbReference type="SUPFAM" id="SSF56235">
    <property type="entry name" value="N-terminal nucleophile aminohydrolases (Ntn hydrolases)"/>
    <property type="match status" value="1"/>
</dbReference>
<dbReference type="Gene3D" id="3.60.20.10">
    <property type="entry name" value="Glutamine Phosphoribosylpyrophosphate, subunit 1, domain 1"/>
    <property type="match status" value="1"/>
</dbReference>